<dbReference type="Proteomes" id="UP000032614">
    <property type="component" value="Chromosome 3"/>
</dbReference>
<dbReference type="InterPro" id="IPR037165">
    <property type="entry name" value="AldOxase/xan_DH_Mopterin-bd_sf"/>
</dbReference>
<gene>
    <name evidence="2" type="ORF">OI25_7381</name>
</gene>
<evidence type="ECO:0000259" key="1">
    <source>
        <dbReference type="Pfam" id="PF02738"/>
    </source>
</evidence>
<dbReference type="SUPFAM" id="SSF56003">
    <property type="entry name" value="Molybdenum cofactor-binding domain"/>
    <property type="match status" value="1"/>
</dbReference>
<dbReference type="RefSeq" id="WP_046564857.1">
    <property type="nucleotide sequence ID" value="NZ_CP010025.1"/>
</dbReference>
<dbReference type="InterPro" id="IPR008274">
    <property type="entry name" value="AldOxase/xan_DH_MoCoBD1"/>
</dbReference>
<sequence length="73" mass="8078">MPALRRLEPKYRHCFVQVPHLVRKQPAESLRIDKSAICVSASDAGGGFGTKLGAFPEDVLACLGSVRLMLRRR</sequence>
<name>A0AAU8T080_9BURK</name>
<dbReference type="Pfam" id="PF02738">
    <property type="entry name" value="MoCoBD_1"/>
    <property type="match status" value="1"/>
</dbReference>
<feature type="domain" description="Aldehyde oxidase/xanthine dehydrogenase first molybdopterin binding" evidence="1">
    <location>
        <begin position="15"/>
        <end position="68"/>
    </location>
</feature>
<proteinExistence type="predicted"/>
<dbReference type="KEGG" id="bfn:OI25_7381"/>
<dbReference type="GeneID" id="66513700"/>
<reference evidence="2 3" key="1">
    <citation type="journal article" date="2015" name="Genome Announc.">
        <title>Complete genome sequences for 59 burkholderia isolates, both pathogenic and near neighbor.</title>
        <authorList>
            <person name="Johnson S.L."/>
            <person name="Bishop-Lilly K.A."/>
            <person name="Ladner J.T."/>
            <person name="Daligault H.E."/>
            <person name="Davenport K.W."/>
            <person name="Jaissle J."/>
            <person name="Frey K.G."/>
            <person name="Koroleva G.I."/>
            <person name="Bruce D.C."/>
            <person name="Coyne S.R."/>
            <person name="Broomall S.M."/>
            <person name="Li P.E."/>
            <person name="Teshima H."/>
            <person name="Gibbons H.S."/>
            <person name="Palacios G.F."/>
            <person name="Rosenzweig C.N."/>
            <person name="Redden C.L."/>
            <person name="Xu Y."/>
            <person name="Minogue T.D."/>
            <person name="Chain P.S."/>
        </authorList>
    </citation>
    <scope>NUCLEOTIDE SEQUENCE [LARGE SCALE GENOMIC DNA]</scope>
    <source>
        <strain evidence="2 3">ATCC BAA-463</strain>
    </source>
</reference>
<dbReference type="Gene3D" id="3.30.365.10">
    <property type="entry name" value="Aldehyde oxidase/xanthine dehydrogenase, molybdopterin binding domain"/>
    <property type="match status" value="1"/>
</dbReference>
<dbReference type="AlphaFoldDB" id="A0AAU8T080"/>
<protein>
    <submittedName>
        <fullName evidence="2">Molybdopterin-binding domain of aldehyde dehydrogenase family protein</fullName>
    </submittedName>
</protein>
<evidence type="ECO:0000313" key="3">
    <source>
        <dbReference type="Proteomes" id="UP000032614"/>
    </source>
</evidence>
<dbReference type="GO" id="GO:0016491">
    <property type="term" value="F:oxidoreductase activity"/>
    <property type="evidence" value="ECO:0007669"/>
    <property type="project" value="InterPro"/>
</dbReference>
<organism evidence="2 3">
    <name type="scientific">Paraburkholderia fungorum</name>
    <dbReference type="NCBI Taxonomy" id="134537"/>
    <lineage>
        <taxon>Bacteria</taxon>
        <taxon>Pseudomonadati</taxon>
        <taxon>Pseudomonadota</taxon>
        <taxon>Betaproteobacteria</taxon>
        <taxon>Burkholderiales</taxon>
        <taxon>Burkholderiaceae</taxon>
        <taxon>Paraburkholderia</taxon>
    </lineage>
</organism>
<evidence type="ECO:0000313" key="2">
    <source>
        <dbReference type="EMBL" id="AJZ57174.1"/>
    </source>
</evidence>
<dbReference type="EMBL" id="CP010025">
    <property type="protein sequence ID" value="AJZ57174.1"/>
    <property type="molecule type" value="Genomic_DNA"/>
</dbReference>
<accession>A0AAU8T080</accession>